<dbReference type="VEuPathDB" id="VectorBase:PPAPM1_000209"/>
<dbReference type="AlphaFoldDB" id="A0A1B0DFX7"/>
<reference evidence="2" key="1">
    <citation type="submission" date="2022-08" db="UniProtKB">
        <authorList>
            <consortium name="EnsemblMetazoa"/>
        </authorList>
    </citation>
    <scope>IDENTIFICATION</scope>
    <source>
        <strain evidence="2">Israel</strain>
    </source>
</reference>
<protein>
    <submittedName>
        <fullName evidence="2">Uncharacterized protein</fullName>
    </submittedName>
</protein>
<keyword evidence="3" id="KW-1185">Reference proteome</keyword>
<feature type="compositionally biased region" description="Basic residues" evidence="1">
    <location>
        <begin position="102"/>
        <end position="112"/>
    </location>
</feature>
<evidence type="ECO:0000313" key="2">
    <source>
        <dbReference type="EnsemblMetazoa" id="PPAI006938-PA"/>
    </source>
</evidence>
<dbReference type="EnsemblMetazoa" id="PPAI006938-RA">
    <property type="protein sequence ID" value="PPAI006938-PA"/>
    <property type="gene ID" value="PPAI006938"/>
</dbReference>
<accession>A0A1B0DFX7</accession>
<feature type="region of interest" description="Disordered" evidence="1">
    <location>
        <begin position="29"/>
        <end position="122"/>
    </location>
</feature>
<organism evidence="2 3">
    <name type="scientific">Phlebotomus papatasi</name>
    <name type="common">Sandfly</name>
    <dbReference type="NCBI Taxonomy" id="29031"/>
    <lineage>
        <taxon>Eukaryota</taxon>
        <taxon>Metazoa</taxon>
        <taxon>Ecdysozoa</taxon>
        <taxon>Arthropoda</taxon>
        <taxon>Hexapoda</taxon>
        <taxon>Insecta</taxon>
        <taxon>Pterygota</taxon>
        <taxon>Neoptera</taxon>
        <taxon>Endopterygota</taxon>
        <taxon>Diptera</taxon>
        <taxon>Nematocera</taxon>
        <taxon>Psychodoidea</taxon>
        <taxon>Psychodidae</taxon>
        <taxon>Phlebotomus</taxon>
        <taxon>Phlebotomus</taxon>
    </lineage>
</organism>
<dbReference type="EMBL" id="AJVK01033525">
    <property type="status" value="NOT_ANNOTATED_CDS"/>
    <property type="molecule type" value="Genomic_DNA"/>
</dbReference>
<sequence length="136" mass="15121">MDDISAHTPRINYTKTRSASICAPASTSLENVLLPPSGSGTPDNGTPSYRRRRPATRSQSARITGPRSVKRKTQQQPSNLQETSRSHCTSEPRLNDTETPPQRRRGSQRRPTHTQSKFSVPEQVLDLSISNVMPIE</sequence>
<feature type="compositionally biased region" description="Polar residues" evidence="1">
    <location>
        <begin position="74"/>
        <end position="83"/>
    </location>
</feature>
<evidence type="ECO:0000313" key="3">
    <source>
        <dbReference type="Proteomes" id="UP000092462"/>
    </source>
</evidence>
<evidence type="ECO:0000256" key="1">
    <source>
        <dbReference type="SAM" id="MobiDB-lite"/>
    </source>
</evidence>
<proteinExistence type="predicted"/>
<feature type="compositionally biased region" description="Basic and acidic residues" evidence="1">
    <location>
        <begin position="84"/>
        <end position="96"/>
    </location>
</feature>
<feature type="compositionally biased region" description="Polar residues" evidence="1">
    <location>
        <begin position="38"/>
        <end position="47"/>
    </location>
</feature>
<dbReference type="Proteomes" id="UP000092462">
    <property type="component" value="Unassembled WGS sequence"/>
</dbReference>
<name>A0A1B0DFX7_PHLPP</name>
<dbReference type="VEuPathDB" id="VectorBase:PPAI006938"/>